<feature type="transmembrane region" description="Helical" evidence="8">
    <location>
        <begin position="522"/>
        <end position="541"/>
    </location>
</feature>
<evidence type="ECO:0000256" key="4">
    <source>
        <dbReference type="ARBA" id="ARBA00022741"/>
    </source>
</evidence>
<evidence type="ECO:0000256" key="3">
    <source>
        <dbReference type="ARBA" id="ARBA00022692"/>
    </source>
</evidence>
<keyword evidence="2" id="KW-0813">Transport</keyword>
<dbReference type="InterPro" id="IPR003439">
    <property type="entry name" value="ABC_transporter-like_ATP-bd"/>
</dbReference>
<dbReference type="FunCoup" id="T0S9U4">
    <property type="interactions" value="1"/>
</dbReference>
<dbReference type="InterPro" id="IPR043926">
    <property type="entry name" value="ABCG_dom"/>
</dbReference>
<comment type="subcellular location">
    <subcellularLocation>
        <location evidence="1">Membrane</location>
        <topology evidence="1">Multi-pass membrane protein</topology>
    </subcellularLocation>
</comment>
<name>T0S9U4_SAPDV</name>
<protein>
    <recommendedName>
        <fullName evidence="9">ABC transporter domain-containing protein</fullName>
    </recommendedName>
</protein>
<dbReference type="Pfam" id="PF00005">
    <property type="entry name" value="ABC_tran"/>
    <property type="match status" value="1"/>
</dbReference>
<dbReference type="FunFam" id="3.40.50.300:FF:001480">
    <property type="entry name" value="ABC transporter"/>
    <property type="match status" value="1"/>
</dbReference>
<feature type="transmembrane region" description="Helical" evidence="8">
    <location>
        <begin position="603"/>
        <end position="625"/>
    </location>
</feature>
<evidence type="ECO:0000256" key="6">
    <source>
        <dbReference type="ARBA" id="ARBA00022989"/>
    </source>
</evidence>
<feature type="non-terminal residue" evidence="10">
    <location>
        <position position="1"/>
    </location>
</feature>
<evidence type="ECO:0000256" key="5">
    <source>
        <dbReference type="ARBA" id="ARBA00022840"/>
    </source>
</evidence>
<keyword evidence="11" id="KW-1185">Reference proteome</keyword>
<keyword evidence="6 8" id="KW-1133">Transmembrane helix</keyword>
<dbReference type="Proteomes" id="UP000030762">
    <property type="component" value="Unassembled WGS sequence"/>
</dbReference>
<feature type="transmembrane region" description="Helical" evidence="8">
    <location>
        <begin position="488"/>
        <end position="510"/>
    </location>
</feature>
<dbReference type="InterPro" id="IPR050352">
    <property type="entry name" value="ABCG_transporters"/>
</dbReference>
<dbReference type="CDD" id="cd03213">
    <property type="entry name" value="ABCG_EPDR"/>
    <property type="match status" value="1"/>
</dbReference>
<evidence type="ECO:0000256" key="2">
    <source>
        <dbReference type="ARBA" id="ARBA00022448"/>
    </source>
</evidence>
<evidence type="ECO:0000313" key="10">
    <source>
        <dbReference type="EMBL" id="EQC42058.1"/>
    </source>
</evidence>
<feature type="transmembrane region" description="Helical" evidence="8">
    <location>
        <begin position="375"/>
        <end position="396"/>
    </location>
</feature>
<accession>T0S9U4</accession>
<keyword evidence="7 8" id="KW-0472">Membrane</keyword>
<dbReference type="GO" id="GO:0005524">
    <property type="term" value="F:ATP binding"/>
    <property type="evidence" value="ECO:0007669"/>
    <property type="project" value="UniProtKB-KW"/>
</dbReference>
<feature type="domain" description="ABC transporter" evidence="9">
    <location>
        <begin position="53"/>
        <end position="290"/>
    </location>
</feature>
<evidence type="ECO:0000256" key="7">
    <source>
        <dbReference type="ARBA" id="ARBA00023136"/>
    </source>
</evidence>
<gene>
    <name evidence="10" type="ORF">SDRG_00901</name>
</gene>
<dbReference type="GO" id="GO:0016887">
    <property type="term" value="F:ATP hydrolysis activity"/>
    <property type="evidence" value="ECO:0007669"/>
    <property type="project" value="InterPro"/>
</dbReference>
<dbReference type="GO" id="GO:0016020">
    <property type="term" value="C:membrane"/>
    <property type="evidence" value="ECO:0007669"/>
    <property type="project" value="UniProtKB-SubCell"/>
</dbReference>
<dbReference type="OrthoDB" id="66620at2759"/>
<dbReference type="GO" id="GO:0140359">
    <property type="term" value="F:ABC-type transporter activity"/>
    <property type="evidence" value="ECO:0007669"/>
    <property type="project" value="InterPro"/>
</dbReference>
<dbReference type="Pfam" id="PF19055">
    <property type="entry name" value="ABC2_membrane_7"/>
    <property type="match status" value="1"/>
</dbReference>
<dbReference type="GeneID" id="19941628"/>
<keyword evidence="4" id="KW-0547">Nucleotide-binding</keyword>
<evidence type="ECO:0000256" key="1">
    <source>
        <dbReference type="ARBA" id="ARBA00004141"/>
    </source>
</evidence>
<dbReference type="InterPro" id="IPR027417">
    <property type="entry name" value="P-loop_NTPase"/>
</dbReference>
<dbReference type="PANTHER" id="PTHR48041:SF139">
    <property type="entry name" value="PROTEIN SCARLET"/>
    <property type="match status" value="1"/>
</dbReference>
<keyword evidence="5" id="KW-0067">ATP-binding</keyword>
<keyword evidence="3 8" id="KW-0812">Transmembrane</keyword>
<dbReference type="SMART" id="SM00382">
    <property type="entry name" value="AAA"/>
    <property type="match status" value="1"/>
</dbReference>
<reference evidence="10 11" key="1">
    <citation type="submission" date="2012-04" db="EMBL/GenBank/DDBJ databases">
        <title>The Genome Sequence of Saprolegnia declina VS20.</title>
        <authorList>
            <consortium name="The Broad Institute Genome Sequencing Platform"/>
            <person name="Russ C."/>
            <person name="Nusbaum C."/>
            <person name="Tyler B."/>
            <person name="van West P."/>
            <person name="Dieguez-Uribeondo J."/>
            <person name="de Bruijn I."/>
            <person name="Tripathy S."/>
            <person name="Jiang R."/>
            <person name="Young S.K."/>
            <person name="Zeng Q."/>
            <person name="Gargeya S."/>
            <person name="Fitzgerald M."/>
            <person name="Haas B."/>
            <person name="Abouelleil A."/>
            <person name="Alvarado L."/>
            <person name="Arachchi H.M."/>
            <person name="Berlin A."/>
            <person name="Chapman S.B."/>
            <person name="Goldberg J."/>
            <person name="Griggs A."/>
            <person name="Gujja S."/>
            <person name="Hansen M."/>
            <person name="Howarth C."/>
            <person name="Imamovic A."/>
            <person name="Larimer J."/>
            <person name="McCowen C."/>
            <person name="Montmayeur A."/>
            <person name="Murphy C."/>
            <person name="Neiman D."/>
            <person name="Pearson M."/>
            <person name="Priest M."/>
            <person name="Roberts A."/>
            <person name="Saif S."/>
            <person name="Shea T."/>
            <person name="Sisk P."/>
            <person name="Sykes S."/>
            <person name="Wortman J."/>
            <person name="Nusbaum C."/>
            <person name="Birren B."/>
        </authorList>
    </citation>
    <scope>NUCLEOTIDE SEQUENCE [LARGE SCALE GENOMIC DNA]</scope>
    <source>
        <strain evidence="10 11">VS20</strain>
    </source>
</reference>
<dbReference type="VEuPathDB" id="FungiDB:SDRG_00901"/>
<dbReference type="Pfam" id="PF01061">
    <property type="entry name" value="ABC2_membrane"/>
    <property type="match status" value="1"/>
</dbReference>
<dbReference type="OMA" id="WWKQFWL"/>
<dbReference type="AlphaFoldDB" id="T0S9U4"/>
<dbReference type="InParanoid" id="T0S9U4"/>
<dbReference type="InterPro" id="IPR017871">
    <property type="entry name" value="ABC_transporter-like_CS"/>
</dbReference>
<dbReference type="EMBL" id="JH767133">
    <property type="protein sequence ID" value="EQC42058.1"/>
    <property type="molecule type" value="Genomic_DNA"/>
</dbReference>
<dbReference type="STRING" id="1156394.T0S9U4"/>
<dbReference type="PANTHER" id="PTHR48041">
    <property type="entry name" value="ABC TRANSPORTER G FAMILY MEMBER 28"/>
    <property type="match status" value="1"/>
</dbReference>
<dbReference type="eggNOG" id="KOG0061">
    <property type="taxonomic scope" value="Eukaryota"/>
</dbReference>
<dbReference type="SUPFAM" id="SSF52540">
    <property type="entry name" value="P-loop containing nucleoside triphosphate hydrolases"/>
    <property type="match status" value="1"/>
</dbReference>
<evidence type="ECO:0000256" key="8">
    <source>
        <dbReference type="SAM" id="Phobius"/>
    </source>
</evidence>
<dbReference type="InterPro" id="IPR013525">
    <property type="entry name" value="ABC2_TM"/>
</dbReference>
<evidence type="ECO:0000259" key="9">
    <source>
        <dbReference type="PROSITE" id="PS50893"/>
    </source>
</evidence>
<evidence type="ECO:0000313" key="11">
    <source>
        <dbReference type="Proteomes" id="UP000030762"/>
    </source>
</evidence>
<organism evidence="10 11">
    <name type="scientific">Saprolegnia diclina (strain VS20)</name>
    <dbReference type="NCBI Taxonomy" id="1156394"/>
    <lineage>
        <taxon>Eukaryota</taxon>
        <taxon>Sar</taxon>
        <taxon>Stramenopiles</taxon>
        <taxon>Oomycota</taxon>
        <taxon>Saprolegniomycetes</taxon>
        <taxon>Saprolegniales</taxon>
        <taxon>Saprolegniaceae</taxon>
        <taxon>Saprolegnia</taxon>
    </lineage>
</organism>
<sequence length="633" mass="70529">MHSIKSPQHVKSPHHFVEVLTPAACYDEPRSGADLLVDVPKMTLEWKQIRRSVQVQNATTKALETKVILNDLSGVACPGELVVLMGPSGAGKSSLLDVIAGRQKDFTGSVFVNGEPWNRNTNKKASYVMQDDIFYQTLTVREHLTFQAELRMGKLFSANERRQRVDYVIDELGLTKCQDTQIGGLRLRGISGGERKRLSFATEILTNPSLLFVDEPTSGLDSFMAESVVHQLQSLARKGRTVVATIHQPSSELFGLFDRLYLLSDGQPIYNGKASEAVAYFASQGCPCPTYTNPTDYFMRQIIVLDQSSEAATRVRGLVANWRAKEESEARHSAETAISSLGTDDTVYIETHLGVLGQLRVLCKRNVTRTVRDKFAFGARLAQTLIISVIVGLIFLKLSMTQNGIQSFTGAIFFMVINQFFSAAQPEFLTVPLELPIMEREYSSGLYRVWVWYLAKNVSELGFQIFFPLVFLLPGYFMIGFGSGDATLFFSFYVFIVLLTSAAVGLGYMVSCLARTPEVAPILGILVILPFVLFGGLFLNLNDIPVYLQWFAYISPLKYAFRGISRAFWTTIGTIPCNDAIETCVARSGAGVLAHLQLDTNTMAYDVVFLIWINLLFRFIGLISLRYKLRKLA</sequence>
<proteinExistence type="predicted"/>
<dbReference type="RefSeq" id="XP_008604627.1">
    <property type="nucleotide sequence ID" value="XM_008606405.1"/>
</dbReference>
<dbReference type="PROSITE" id="PS50893">
    <property type="entry name" value="ABC_TRANSPORTER_2"/>
    <property type="match status" value="1"/>
</dbReference>
<dbReference type="InterPro" id="IPR003593">
    <property type="entry name" value="AAA+_ATPase"/>
</dbReference>
<dbReference type="Gene3D" id="3.40.50.300">
    <property type="entry name" value="P-loop containing nucleotide triphosphate hydrolases"/>
    <property type="match status" value="1"/>
</dbReference>
<dbReference type="PROSITE" id="PS00211">
    <property type="entry name" value="ABC_TRANSPORTER_1"/>
    <property type="match status" value="1"/>
</dbReference>
<feature type="transmembrane region" description="Helical" evidence="8">
    <location>
        <begin position="461"/>
        <end position="482"/>
    </location>
</feature>